<evidence type="ECO:0000256" key="5">
    <source>
        <dbReference type="SAM" id="Phobius"/>
    </source>
</evidence>
<reference evidence="7 8" key="1">
    <citation type="submission" date="2025-05" db="UniProtKB">
        <authorList>
            <consortium name="RefSeq"/>
        </authorList>
    </citation>
    <scope>IDENTIFICATION</scope>
    <source>
        <tissue evidence="7 8">Testes</tissue>
    </source>
</reference>
<evidence type="ECO:0000313" key="7">
    <source>
        <dbReference type="RefSeq" id="XP_002732824.1"/>
    </source>
</evidence>
<evidence type="ECO:0000256" key="2">
    <source>
        <dbReference type="ARBA" id="ARBA00022692"/>
    </source>
</evidence>
<keyword evidence="6" id="KW-1185">Reference proteome</keyword>
<comment type="subcellular location">
    <subcellularLocation>
        <location evidence="1">Membrane</location>
        <topology evidence="1">Multi-pass membrane protein</topology>
    </subcellularLocation>
</comment>
<dbReference type="PANTHER" id="PTHR23423">
    <property type="entry name" value="ORGANIC SOLUTE TRANSPORTER-RELATED"/>
    <property type="match status" value="1"/>
</dbReference>
<dbReference type="SMART" id="SM01417">
    <property type="entry name" value="Solute_trans_a"/>
    <property type="match status" value="1"/>
</dbReference>
<feature type="transmembrane region" description="Helical" evidence="5">
    <location>
        <begin position="229"/>
        <end position="249"/>
    </location>
</feature>
<sequence length="408" mass="45558">MTIDSYYDTNYGTLNETLNGNYTFTLNDSIPEIGEPMCPKGLPPAAIYMKVLTGKHIAMLSLAAVFTLINLIVFIDAFIFLNAQVPLKRRKARILWILGIYPVFSVSSLIALCIPRSSVLTGLTSSMYLSVALYQFMLLVFDYFGGLTAMVAMLKGQKMFLGTPPVLILCCCCMPSLNITRPSLRWLRRLVLQVAVVRPIILFICAVMWADGSALYIPGKFTPDGAFLYLQTVSVLSTLTAFQAIVILFKVSKEPLMNYKIVPKFFSIQLAMIFSNIQGVLIGFLIAGGKIPCTPTWSSGMEGMFIHNFALIIEMFTFSLLARFSYRKRAGNLDYVAPPRPSFMRPRSSISFKWQERNGDTENYLKAKGEFKEIEDMCNGNTIVATVPKQNGYADIIKTDLDQPISNV</sequence>
<dbReference type="InterPro" id="IPR005178">
    <property type="entry name" value="Ostalpha/TMEM184C"/>
</dbReference>
<evidence type="ECO:0000313" key="8">
    <source>
        <dbReference type="RefSeq" id="XP_006814069.1"/>
    </source>
</evidence>
<organism evidence="6 8">
    <name type="scientific">Saccoglossus kowalevskii</name>
    <name type="common">Acorn worm</name>
    <dbReference type="NCBI Taxonomy" id="10224"/>
    <lineage>
        <taxon>Eukaryota</taxon>
        <taxon>Metazoa</taxon>
        <taxon>Hemichordata</taxon>
        <taxon>Enteropneusta</taxon>
        <taxon>Harrimaniidae</taxon>
        <taxon>Saccoglossus</taxon>
    </lineage>
</organism>
<evidence type="ECO:0000256" key="1">
    <source>
        <dbReference type="ARBA" id="ARBA00004141"/>
    </source>
</evidence>
<dbReference type="RefSeq" id="XP_002732824.1">
    <property type="nucleotide sequence ID" value="XM_002732778.2"/>
</dbReference>
<evidence type="ECO:0000256" key="4">
    <source>
        <dbReference type="ARBA" id="ARBA00023136"/>
    </source>
</evidence>
<evidence type="ECO:0000256" key="3">
    <source>
        <dbReference type="ARBA" id="ARBA00022989"/>
    </source>
</evidence>
<keyword evidence="2 5" id="KW-0812">Transmembrane</keyword>
<gene>
    <name evidence="7 8" type="primary">LOC100372211</name>
</gene>
<dbReference type="RefSeq" id="XP_006814069.1">
    <property type="nucleotide sequence ID" value="XM_006814006.1"/>
</dbReference>
<feature type="transmembrane region" description="Helical" evidence="5">
    <location>
        <begin position="303"/>
        <end position="322"/>
    </location>
</feature>
<feature type="transmembrane region" description="Helical" evidence="5">
    <location>
        <begin position="57"/>
        <end position="81"/>
    </location>
</feature>
<keyword evidence="4 5" id="KW-0472">Membrane</keyword>
<feature type="transmembrane region" description="Helical" evidence="5">
    <location>
        <begin position="190"/>
        <end position="209"/>
    </location>
</feature>
<name>A0ABM0M228_SACKO</name>
<evidence type="ECO:0000313" key="6">
    <source>
        <dbReference type="Proteomes" id="UP000694865"/>
    </source>
</evidence>
<keyword evidence="3 5" id="KW-1133">Transmembrane helix</keyword>
<dbReference type="GeneID" id="100372211"/>
<feature type="transmembrane region" description="Helical" evidence="5">
    <location>
        <begin position="132"/>
        <end position="154"/>
    </location>
</feature>
<feature type="transmembrane region" description="Helical" evidence="5">
    <location>
        <begin position="270"/>
        <end position="291"/>
    </location>
</feature>
<protein>
    <submittedName>
        <fullName evidence="7">Organic solute transporter subunit alpha-like isoform X1</fullName>
    </submittedName>
    <submittedName>
        <fullName evidence="8">Organic solute transporter subunit alpha-like isoform X2</fullName>
    </submittedName>
</protein>
<proteinExistence type="predicted"/>
<accession>A0ABM0M228</accession>
<dbReference type="Pfam" id="PF03619">
    <property type="entry name" value="Solute_trans_a"/>
    <property type="match status" value="1"/>
</dbReference>
<feature type="transmembrane region" description="Helical" evidence="5">
    <location>
        <begin position="93"/>
        <end position="112"/>
    </location>
</feature>
<dbReference type="Proteomes" id="UP000694865">
    <property type="component" value="Unplaced"/>
</dbReference>